<sequence>MDLVASMSGYFSPGNRPKSQRGETRARIKPEVRMHTIVNFSFDKRSDAFPCCKSVTPRRGMVVEN</sequence>
<accession>A0A5K1HAW6</accession>
<name>A0A5K1HAW6_9MAGN</name>
<reference evidence="2" key="1">
    <citation type="submission" date="2019-09" db="EMBL/GenBank/DDBJ databases">
        <authorList>
            <person name="Zhang L."/>
        </authorList>
    </citation>
    <scope>NUCLEOTIDE SEQUENCE</scope>
</reference>
<feature type="region of interest" description="Disordered" evidence="1">
    <location>
        <begin position="1"/>
        <end position="29"/>
    </location>
</feature>
<dbReference type="EMBL" id="LR721826">
    <property type="protein sequence ID" value="VVW84207.1"/>
    <property type="molecule type" value="Genomic_DNA"/>
</dbReference>
<protein>
    <submittedName>
        <fullName evidence="2">Uncharacterized protein</fullName>
    </submittedName>
</protein>
<feature type="compositionally biased region" description="Basic and acidic residues" evidence="1">
    <location>
        <begin position="20"/>
        <end position="29"/>
    </location>
</feature>
<evidence type="ECO:0000313" key="2">
    <source>
        <dbReference type="EMBL" id="VVW84207.1"/>
    </source>
</evidence>
<evidence type="ECO:0000256" key="1">
    <source>
        <dbReference type="SAM" id="MobiDB-lite"/>
    </source>
</evidence>
<dbReference type="AlphaFoldDB" id="A0A5K1HAW6"/>
<gene>
    <name evidence="2" type="ORF">NYM_LOCUS28922</name>
</gene>
<organism evidence="2">
    <name type="scientific">Nymphaea colorata</name>
    <name type="common">pocket water lily</name>
    <dbReference type="NCBI Taxonomy" id="210225"/>
    <lineage>
        <taxon>Eukaryota</taxon>
        <taxon>Viridiplantae</taxon>
        <taxon>Streptophyta</taxon>
        <taxon>Embryophyta</taxon>
        <taxon>Tracheophyta</taxon>
        <taxon>Spermatophyta</taxon>
        <taxon>Magnoliopsida</taxon>
        <taxon>Nymphaeales</taxon>
        <taxon>Nymphaeaceae</taxon>
        <taxon>Nymphaea</taxon>
    </lineage>
</organism>
<proteinExistence type="predicted"/>